<comment type="caution">
    <text evidence="2">The sequence shown here is derived from an EMBL/GenBank/DDBJ whole genome shotgun (WGS) entry which is preliminary data.</text>
</comment>
<evidence type="ECO:0000256" key="1">
    <source>
        <dbReference type="SAM" id="MobiDB-lite"/>
    </source>
</evidence>
<protein>
    <submittedName>
        <fullName evidence="2">Uncharacterized protein</fullName>
    </submittedName>
</protein>
<reference evidence="2" key="1">
    <citation type="journal article" date="2020" name="G3 (Bethesda)">
        <title>High-Quality Assemblies for Three Invasive Social Wasps from the &lt;i&gt;Vespula&lt;/i&gt; Genus.</title>
        <authorList>
            <person name="Harrop T.W.R."/>
            <person name="Guhlin J."/>
            <person name="McLaughlin G.M."/>
            <person name="Permina E."/>
            <person name="Stockwell P."/>
            <person name="Gilligan J."/>
            <person name="Le Lec M.F."/>
            <person name="Gruber M.A.M."/>
            <person name="Quinn O."/>
            <person name="Lovegrove M."/>
            <person name="Duncan E.J."/>
            <person name="Remnant E.J."/>
            <person name="Van Eeckhoven J."/>
            <person name="Graham B."/>
            <person name="Knapp R.A."/>
            <person name="Langford K.W."/>
            <person name="Kronenberg Z."/>
            <person name="Press M.O."/>
            <person name="Eacker S.M."/>
            <person name="Wilson-Rankin E.E."/>
            <person name="Purcell J."/>
            <person name="Lester P.J."/>
            <person name="Dearden P.K."/>
        </authorList>
    </citation>
    <scope>NUCLEOTIDE SEQUENCE</scope>
    <source>
        <strain evidence="2">Marl-1</strain>
    </source>
</reference>
<accession>A0A834MW24</accession>
<sequence length="114" mass="12908">MQETSSGHPSRKRRHANDKDNTKGVGTRNLLWRVVHHEPPEAPPIPTGTPIIIDRGCRPIVPTTSPNMGDMEIYSRQDEYHVISERKVRRKIGYGVLHSRAGTRTVVYNESAKL</sequence>
<dbReference type="Proteomes" id="UP000614350">
    <property type="component" value="Unassembled WGS sequence"/>
</dbReference>
<keyword evidence="3" id="KW-1185">Reference proteome</keyword>
<feature type="region of interest" description="Disordered" evidence="1">
    <location>
        <begin position="1"/>
        <end position="70"/>
    </location>
</feature>
<dbReference type="EMBL" id="JACSEA010000013">
    <property type="protein sequence ID" value="KAF7386585.1"/>
    <property type="molecule type" value="Genomic_DNA"/>
</dbReference>
<proteinExistence type="predicted"/>
<evidence type="ECO:0000313" key="2">
    <source>
        <dbReference type="EMBL" id="KAF7386585.1"/>
    </source>
</evidence>
<gene>
    <name evidence="2" type="ORF">HZH66_011037</name>
</gene>
<dbReference type="AlphaFoldDB" id="A0A834MW24"/>
<organism evidence="2 3">
    <name type="scientific">Vespula vulgaris</name>
    <name type="common">Yellow jacket</name>
    <name type="synonym">Wasp</name>
    <dbReference type="NCBI Taxonomy" id="7454"/>
    <lineage>
        <taxon>Eukaryota</taxon>
        <taxon>Metazoa</taxon>
        <taxon>Ecdysozoa</taxon>
        <taxon>Arthropoda</taxon>
        <taxon>Hexapoda</taxon>
        <taxon>Insecta</taxon>
        <taxon>Pterygota</taxon>
        <taxon>Neoptera</taxon>
        <taxon>Endopterygota</taxon>
        <taxon>Hymenoptera</taxon>
        <taxon>Apocrita</taxon>
        <taxon>Aculeata</taxon>
        <taxon>Vespoidea</taxon>
        <taxon>Vespidae</taxon>
        <taxon>Vespinae</taxon>
        <taxon>Vespula</taxon>
    </lineage>
</organism>
<evidence type="ECO:0000313" key="3">
    <source>
        <dbReference type="Proteomes" id="UP000614350"/>
    </source>
</evidence>
<name>A0A834MW24_VESVU</name>